<dbReference type="RefSeq" id="WP_254013220.1">
    <property type="nucleotide sequence ID" value="NZ_JAMZMM010000204.1"/>
</dbReference>
<comment type="caution">
    <text evidence="1">The sequence shown here is derived from an EMBL/GenBank/DDBJ whole genome shotgun (WGS) entry which is preliminary data.</text>
</comment>
<name>A0AAE3GV59_9CYAN</name>
<dbReference type="Proteomes" id="UP001204953">
    <property type="component" value="Unassembled WGS sequence"/>
</dbReference>
<sequence length="370" mass="41361">MTRFAHDQFAKDILDETLGYIGGVNPAKPVASEVREIDVYFTPNPDKSGYSEYREKLGLLGKMAGTPALFEPFRNPVTPEKVLSCLSKLLDVKADLAREAKRENTVSTEAPWLWILTPTASETLLNGFKATGDEDNWGRGIYFLGEYFRTAIVVIHQLPKTPETLWLRILGRGKVQEDALASLAALPVDNPWRGNALELVYQLQSNLRVNREQKSQLEVQEDDKLIMAIAPLFQEQLAAAEQRGKIEGVQEGIERGVHQGQRLIIESFIQGRFGELFEPMVSLVEPLSALPPIQVTRLLLQLSQLPGDSSGMRQGQHLIVETLLKFRFGELDEILIGIVESLLALPPVELKGLLLRLSELSRDQFLELLG</sequence>
<keyword evidence="1" id="KW-0282">Flagellum</keyword>
<reference evidence="1" key="1">
    <citation type="submission" date="2022-06" db="EMBL/GenBank/DDBJ databases">
        <title>New cyanobacteria of genus Symplocastrum in benthos of Lake Baikal.</title>
        <authorList>
            <person name="Sorokovikova E."/>
            <person name="Tikhonova I."/>
            <person name="Krasnopeev A."/>
            <person name="Evseev P."/>
            <person name="Gladkikh A."/>
            <person name="Belykh O."/>
        </authorList>
    </citation>
    <scope>NUCLEOTIDE SEQUENCE</scope>
    <source>
        <strain evidence="1">BBK-W-15</strain>
    </source>
</reference>
<protein>
    <submittedName>
        <fullName evidence="1">Flagellar assembly protein H</fullName>
    </submittedName>
</protein>
<proteinExistence type="predicted"/>
<gene>
    <name evidence="1" type="ORF">NJ959_18715</name>
</gene>
<organism evidence="1 2">
    <name type="scientific">Limnofasciculus baicalensis BBK-W-15</name>
    <dbReference type="NCBI Taxonomy" id="2699891"/>
    <lineage>
        <taxon>Bacteria</taxon>
        <taxon>Bacillati</taxon>
        <taxon>Cyanobacteriota</taxon>
        <taxon>Cyanophyceae</taxon>
        <taxon>Coleofasciculales</taxon>
        <taxon>Coleofasciculaceae</taxon>
        <taxon>Limnofasciculus</taxon>
        <taxon>Limnofasciculus baicalensis</taxon>
    </lineage>
</organism>
<accession>A0AAE3GV59</accession>
<evidence type="ECO:0000313" key="2">
    <source>
        <dbReference type="Proteomes" id="UP001204953"/>
    </source>
</evidence>
<keyword evidence="1" id="KW-0969">Cilium</keyword>
<evidence type="ECO:0000313" key="1">
    <source>
        <dbReference type="EMBL" id="MCP2730463.1"/>
    </source>
</evidence>
<keyword evidence="2" id="KW-1185">Reference proteome</keyword>
<dbReference type="AlphaFoldDB" id="A0AAE3GV59"/>
<keyword evidence="1" id="KW-0966">Cell projection</keyword>
<dbReference type="EMBL" id="JAMZMM010000204">
    <property type="protein sequence ID" value="MCP2730463.1"/>
    <property type="molecule type" value="Genomic_DNA"/>
</dbReference>